<sequence>MSSQHFEGDSQMLDLDALDAEDGDELGPPVGFAVMNDGSTRGTLPEFLSPVTASLADSLLSLIKDNKNQDKEEKSVEGNNDNMQEEECGKGKSKAEDKGGQGTNNSGQGASSSSTKKTKTKK</sequence>
<feature type="compositionally biased region" description="Basic and acidic residues" evidence="1">
    <location>
        <begin position="87"/>
        <end position="99"/>
    </location>
</feature>
<reference evidence="2" key="1">
    <citation type="submission" date="2023-08" db="EMBL/GenBank/DDBJ databases">
        <authorList>
            <person name="Chen Y."/>
            <person name="Shah S."/>
            <person name="Dougan E. K."/>
            <person name="Thang M."/>
            <person name="Chan C."/>
        </authorList>
    </citation>
    <scope>NUCLEOTIDE SEQUENCE</scope>
</reference>
<accession>A0AA36N9S4</accession>
<feature type="region of interest" description="Disordered" evidence="1">
    <location>
        <begin position="64"/>
        <end position="122"/>
    </location>
</feature>
<feature type="compositionally biased region" description="Acidic residues" evidence="1">
    <location>
        <begin position="16"/>
        <end position="25"/>
    </location>
</feature>
<feature type="region of interest" description="Disordered" evidence="1">
    <location>
        <begin position="1"/>
        <end position="46"/>
    </location>
</feature>
<protein>
    <submittedName>
        <fullName evidence="2">Uncharacterized protein</fullName>
    </submittedName>
</protein>
<proteinExistence type="predicted"/>
<dbReference type="Proteomes" id="UP001178507">
    <property type="component" value="Unassembled WGS sequence"/>
</dbReference>
<evidence type="ECO:0000256" key="1">
    <source>
        <dbReference type="SAM" id="MobiDB-lite"/>
    </source>
</evidence>
<name>A0AA36N9S4_9DINO</name>
<organism evidence="2 3">
    <name type="scientific">Effrenium voratum</name>
    <dbReference type="NCBI Taxonomy" id="2562239"/>
    <lineage>
        <taxon>Eukaryota</taxon>
        <taxon>Sar</taxon>
        <taxon>Alveolata</taxon>
        <taxon>Dinophyceae</taxon>
        <taxon>Suessiales</taxon>
        <taxon>Symbiodiniaceae</taxon>
        <taxon>Effrenium</taxon>
    </lineage>
</organism>
<evidence type="ECO:0000313" key="3">
    <source>
        <dbReference type="Proteomes" id="UP001178507"/>
    </source>
</evidence>
<dbReference type="EMBL" id="CAUJNA010003201">
    <property type="protein sequence ID" value="CAJ1395586.1"/>
    <property type="molecule type" value="Genomic_DNA"/>
</dbReference>
<comment type="caution">
    <text evidence="2">The sequence shown here is derived from an EMBL/GenBank/DDBJ whole genome shotgun (WGS) entry which is preliminary data.</text>
</comment>
<dbReference type="AlphaFoldDB" id="A0AA36N9S4"/>
<feature type="compositionally biased region" description="Basic and acidic residues" evidence="1">
    <location>
        <begin position="64"/>
        <end position="76"/>
    </location>
</feature>
<evidence type="ECO:0000313" key="2">
    <source>
        <dbReference type="EMBL" id="CAJ1395586.1"/>
    </source>
</evidence>
<feature type="compositionally biased region" description="Low complexity" evidence="1">
    <location>
        <begin position="103"/>
        <end position="115"/>
    </location>
</feature>
<keyword evidence="3" id="KW-1185">Reference proteome</keyword>
<gene>
    <name evidence="2" type="ORF">EVOR1521_LOCUS19987</name>
</gene>